<dbReference type="AlphaFoldDB" id="A0AAW7ZCM3"/>
<dbReference type="Pfam" id="PF04860">
    <property type="entry name" value="Phage_portal"/>
    <property type="match status" value="1"/>
</dbReference>
<dbReference type="InterPro" id="IPR016753">
    <property type="entry name" value="PBSX_Firmicutes"/>
</dbReference>
<dbReference type="InterPro" id="IPR006944">
    <property type="entry name" value="Phage/GTA_portal"/>
</dbReference>
<keyword evidence="3" id="KW-1185">Reference proteome</keyword>
<evidence type="ECO:0000256" key="1">
    <source>
        <dbReference type="ARBA" id="ARBA00006799"/>
    </source>
</evidence>
<dbReference type="EMBL" id="JARPTC010000010">
    <property type="protein sequence ID" value="MDO7787137.1"/>
    <property type="molecule type" value="Genomic_DNA"/>
</dbReference>
<proteinExistence type="inferred from homology"/>
<dbReference type="NCBIfam" id="TIGR01540">
    <property type="entry name" value="portal_PBSX"/>
    <property type="match status" value="1"/>
</dbReference>
<dbReference type="InterPro" id="IPR006430">
    <property type="entry name" value="Phage_portal_PBSX"/>
</dbReference>
<protein>
    <submittedName>
        <fullName evidence="2">Phage portal protein</fullName>
    </submittedName>
</protein>
<dbReference type="Proteomes" id="UP001172911">
    <property type="component" value="Unassembled WGS sequence"/>
</dbReference>
<name>A0AAW7ZCM3_9FIRM</name>
<evidence type="ECO:0000313" key="3">
    <source>
        <dbReference type="Proteomes" id="UP001172911"/>
    </source>
</evidence>
<dbReference type="PIRSF" id="PIRSF019260">
    <property type="entry name" value="PBSX_XkdE_prd"/>
    <property type="match status" value="1"/>
</dbReference>
<evidence type="ECO:0000313" key="2">
    <source>
        <dbReference type="EMBL" id="MDO7787137.1"/>
    </source>
</evidence>
<comment type="caution">
    <text evidence="2">The sequence shown here is derived from an EMBL/GenBank/DDBJ whole genome shotgun (WGS) entry which is preliminary data.</text>
</comment>
<reference evidence="2" key="1">
    <citation type="journal article" date="2023" name="J. Hazard. Mater.">
        <title>Anaerobic biodegradation of pyrene and benzo[a]pyrene by a new sulfate-reducing Desulforamulus aquiferis strain DSA.</title>
        <authorList>
            <person name="Zhang Z."/>
            <person name="Sun J."/>
            <person name="Gong X."/>
            <person name="Wang C."/>
            <person name="Wang H."/>
        </authorList>
    </citation>
    <scope>NUCLEOTIDE SEQUENCE</scope>
    <source>
        <strain evidence="2">DSA</strain>
    </source>
</reference>
<reference evidence="2" key="2">
    <citation type="submission" date="2023-03" db="EMBL/GenBank/DDBJ databases">
        <authorList>
            <person name="Zhang Z."/>
        </authorList>
    </citation>
    <scope>NUCLEOTIDE SEQUENCE</scope>
    <source>
        <strain evidence="2">DSA</strain>
    </source>
</reference>
<accession>A0AAW7ZCM3</accession>
<gene>
    <name evidence="2" type="ORF">P6N53_07895</name>
</gene>
<organism evidence="2 3">
    <name type="scientific">Desulforamulus aquiferis</name>
    <dbReference type="NCBI Taxonomy" id="1397668"/>
    <lineage>
        <taxon>Bacteria</taxon>
        <taxon>Bacillati</taxon>
        <taxon>Bacillota</taxon>
        <taxon>Clostridia</taxon>
        <taxon>Eubacteriales</taxon>
        <taxon>Peptococcaceae</taxon>
        <taxon>Desulforamulus</taxon>
    </lineage>
</organism>
<dbReference type="RefSeq" id="WP_304542295.1">
    <property type="nucleotide sequence ID" value="NZ_JARPTC010000010.1"/>
</dbReference>
<sequence length="493" mass="57126">MRATVIKGDKTQFPFQKAEGPMARQGDEQSNEVLTPPYPIIELLQMKEYSTILQQCVDAYKQNICGFGVSLRYREDETKDKETPEMKAEWERVQELIKYWNFDEAFKDVFTKAIEHREYCGNGYIEIIRDGKGVSVGGENVDPKYIKVTRLTEPVEVSYYRGGKQFKRQKRFRRYQQDINGKTVWFKEFGDPRIMDITNGKFEEGIPIDRQANEILHFKIGDGAYGIPRWIAQMIHMYGARKAEELNYRYFYQGRHIPAAIIVSNGQLTEESRAALEEYAKSVEGVENSHKFLLLEVEGEDESPDEDKKKKSNVELKSLAEILQQDALFLEYDDKSRQKLQSSFRLPDIYVGRSKDFNRATAEMAMEITEQQVFIPERESLEFVINNKLFVEHGFKYVDAYFNSPDISNPDDKARLLEVFNSIGAIAPNDVRQDVGKLLGRELENFKDELANIPPSLRQQVSQILMQKSANESIIGILKDLRDVLEDVRHEKN</sequence>
<comment type="similarity">
    <text evidence="1">Belongs to the phage portal family. PBSX subfamily.</text>
</comment>